<comment type="caution">
    <text evidence="2">The sequence shown here is derived from an EMBL/GenBank/DDBJ whole genome shotgun (WGS) entry which is preliminary data.</text>
</comment>
<dbReference type="EMBL" id="JAUSUK010000002">
    <property type="protein sequence ID" value="MDQ0326809.1"/>
    <property type="molecule type" value="Genomic_DNA"/>
</dbReference>
<keyword evidence="1" id="KW-0812">Transmembrane</keyword>
<feature type="transmembrane region" description="Helical" evidence="1">
    <location>
        <begin position="104"/>
        <end position="122"/>
    </location>
</feature>
<keyword evidence="3" id="KW-1185">Reference proteome</keyword>
<organism evidence="2 3">
    <name type="scientific">Rhodopseudomonas julia</name>
    <dbReference type="NCBI Taxonomy" id="200617"/>
    <lineage>
        <taxon>Bacteria</taxon>
        <taxon>Pseudomonadati</taxon>
        <taxon>Pseudomonadota</taxon>
        <taxon>Alphaproteobacteria</taxon>
        <taxon>Hyphomicrobiales</taxon>
        <taxon>Nitrobacteraceae</taxon>
        <taxon>Rhodopseudomonas</taxon>
    </lineage>
</organism>
<feature type="transmembrane region" description="Helical" evidence="1">
    <location>
        <begin position="410"/>
        <end position="428"/>
    </location>
</feature>
<feature type="transmembrane region" description="Helical" evidence="1">
    <location>
        <begin position="213"/>
        <end position="233"/>
    </location>
</feature>
<feature type="transmembrane region" description="Helical" evidence="1">
    <location>
        <begin position="380"/>
        <end position="404"/>
    </location>
</feature>
<dbReference type="RefSeq" id="WP_307154937.1">
    <property type="nucleotide sequence ID" value="NZ_JAUSUK010000002.1"/>
</dbReference>
<dbReference type="InterPro" id="IPR010266">
    <property type="entry name" value="NnrS"/>
</dbReference>
<feature type="transmembrane region" description="Helical" evidence="1">
    <location>
        <begin position="309"/>
        <end position="335"/>
    </location>
</feature>
<feature type="transmembrane region" description="Helical" evidence="1">
    <location>
        <begin position="280"/>
        <end position="297"/>
    </location>
</feature>
<reference evidence="2 3" key="1">
    <citation type="submission" date="2023-07" db="EMBL/GenBank/DDBJ databases">
        <title>Genomic Encyclopedia of Type Strains, Phase IV (KMG-IV): sequencing the most valuable type-strain genomes for metagenomic binning, comparative biology and taxonomic classification.</title>
        <authorList>
            <person name="Goeker M."/>
        </authorList>
    </citation>
    <scope>NUCLEOTIDE SEQUENCE [LARGE SCALE GENOMIC DNA]</scope>
    <source>
        <strain evidence="2 3">DSM 11549</strain>
    </source>
</reference>
<keyword evidence="1" id="KW-0472">Membrane</keyword>
<protein>
    <submittedName>
        <fullName evidence="2">Uncharacterized protein involved in response to NO</fullName>
    </submittedName>
</protein>
<keyword evidence="1" id="KW-1133">Transmembrane helix</keyword>
<feature type="transmembrane region" description="Helical" evidence="1">
    <location>
        <begin position="341"/>
        <end position="359"/>
    </location>
</feature>
<dbReference type="Proteomes" id="UP001230253">
    <property type="component" value="Unassembled WGS sequence"/>
</dbReference>
<dbReference type="Pfam" id="PF05940">
    <property type="entry name" value="NnrS"/>
    <property type="match status" value="1"/>
</dbReference>
<gene>
    <name evidence="2" type="ORF">J2R99_002678</name>
</gene>
<accession>A0ABU0C8K4</accession>
<evidence type="ECO:0000313" key="2">
    <source>
        <dbReference type="EMBL" id="MDQ0326809.1"/>
    </source>
</evidence>
<evidence type="ECO:0000313" key="3">
    <source>
        <dbReference type="Proteomes" id="UP001230253"/>
    </source>
</evidence>
<feature type="transmembrane region" description="Helical" evidence="1">
    <location>
        <begin position="64"/>
        <end position="84"/>
    </location>
</feature>
<feature type="transmembrane region" description="Helical" evidence="1">
    <location>
        <begin position="184"/>
        <end position="201"/>
    </location>
</feature>
<evidence type="ECO:0000256" key="1">
    <source>
        <dbReference type="SAM" id="Phobius"/>
    </source>
</evidence>
<name>A0ABU0C8K4_9BRAD</name>
<sequence>MADPAMVAASKRETIMCPITDRINAALIDRSVPRRERAEGVSNKDTRGRSLDVAPILSYGFRPFFFAGTLFAGLAIPFWLWMYFAGGSPAGPFDALAWHEHEMIFGYVGAIIAGFILTAVPNWTGRLPLSGKPLLGLVALWLVGRIASAFVAAPALAFVLDLAFPVSLAFAIIREVIAGKNWKNMPVAFILSVFALANALFHAEAAGLLPSGYAVRLALGVIALLIALIGGRVTPSFTRNWLVKNGDKDLPAPFGRIDKVALVATLAAIPAWVVFPYAPATGILWLVAGLLLGLRLSRWRGSATFGEPIVLVLHLGYLWLAISLALIGASILAPALITPSAAIHALTAGAIGTMTLAIMTRASLGHTGRAIHADRWTRALYGAVSLGAVLRIAATFAIGLYAVLVTLGGVIWSLAFLAFALRYAPILWGRRRHATQ</sequence>
<feature type="transmembrane region" description="Helical" evidence="1">
    <location>
        <begin position="134"/>
        <end position="152"/>
    </location>
</feature>
<proteinExistence type="predicted"/>